<evidence type="ECO:0000256" key="2">
    <source>
        <dbReference type="ARBA" id="ARBA00022692"/>
    </source>
</evidence>
<dbReference type="Pfam" id="PF04191">
    <property type="entry name" value="PEMT"/>
    <property type="match status" value="1"/>
</dbReference>
<dbReference type="Proteomes" id="UP000569092">
    <property type="component" value="Unassembled WGS sequence"/>
</dbReference>
<comment type="subcellular location">
    <subcellularLocation>
        <location evidence="1">Endomembrane system</location>
        <topology evidence="1">Multi-pass membrane protein</topology>
    </subcellularLocation>
</comment>
<dbReference type="Gene3D" id="1.20.120.1630">
    <property type="match status" value="1"/>
</dbReference>
<dbReference type="GO" id="GO:0012505">
    <property type="term" value="C:endomembrane system"/>
    <property type="evidence" value="ECO:0007669"/>
    <property type="project" value="UniProtKB-SubCell"/>
</dbReference>
<sequence length="137" mass="14976">MRANLLTLAVVIFTLGLLLANTPEVVWSTAKVIGAVIVGVSFPLFVLARLQLGSSFSIKAKAGRLVTTGLYSRIRNPIYLFGGLFTVGASLFFSVWGPLVVALVIVPLQVVRARREEQVLAGAFGEEYARYKSRTWF</sequence>
<gene>
    <name evidence="6" type="ORF">HDF10_000211</name>
</gene>
<feature type="transmembrane region" description="Helical" evidence="5">
    <location>
        <begin position="30"/>
        <end position="50"/>
    </location>
</feature>
<evidence type="ECO:0000313" key="7">
    <source>
        <dbReference type="Proteomes" id="UP000569092"/>
    </source>
</evidence>
<accession>A0A7W8J660</accession>
<dbReference type="GO" id="GO:0032259">
    <property type="term" value="P:methylation"/>
    <property type="evidence" value="ECO:0007669"/>
    <property type="project" value="UniProtKB-KW"/>
</dbReference>
<dbReference type="InterPro" id="IPR052527">
    <property type="entry name" value="Metal_cation-efflux_comp"/>
</dbReference>
<evidence type="ECO:0000256" key="4">
    <source>
        <dbReference type="ARBA" id="ARBA00023136"/>
    </source>
</evidence>
<keyword evidence="4 5" id="KW-0472">Membrane</keyword>
<evidence type="ECO:0000256" key="1">
    <source>
        <dbReference type="ARBA" id="ARBA00004127"/>
    </source>
</evidence>
<organism evidence="6 7">
    <name type="scientific">Tunturiibacter lichenicola</name>
    <dbReference type="NCBI Taxonomy" id="2051959"/>
    <lineage>
        <taxon>Bacteria</taxon>
        <taxon>Pseudomonadati</taxon>
        <taxon>Acidobacteriota</taxon>
        <taxon>Terriglobia</taxon>
        <taxon>Terriglobales</taxon>
        <taxon>Acidobacteriaceae</taxon>
        <taxon>Tunturiibacter</taxon>
    </lineage>
</organism>
<reference evidence="6 7" key="1">
    <citation type="submission" date="2020-08" db="EMBL/GenBank/DDBJ databases">
        <title>Genomic Encyclopedia of Type Strains, Phase IV (KMG-V): Genome sequencing to study the core and pangenomes of soil and plant-associated prokaryotes.</title>
        <authorList>
            <person name="Whitman W."/>
        </authorList>
    </citation>
    <scope>NUCLEOTIDE SEQUENCE [LARGE SCALE GENOMIC DNA]</scope>
    <source>
        <strain evidence="6 7">M8US30</strain>
    </source>
</reference>
<name>A0A7W8J660_9BACT</name>
<feature type="transmembrane region" description="Helical" evidence="5">
    <location>
        <begin position="78"/>
        <end position="106"/>
    </location>
</feature>
<dbReference type="EMBL" id="JACHDZ010000001">
    <property type="protein sequence ID" value="MBB5342261.1"/>
    <property type="molecule type" value="Genomic_DNA"/>
</dbReference>
<protein>
    <submittedName>
        <fullName evidence="6">Protein-S-isoprenylcysteine O-methyltransferase Ste14</fullName>
    </submittedName>
</protein>
<evidence type="ECO:0000313" key="6">
    <source>
        <dbReference type="EMBL" id="MBB5342261.1"/>
    </source>
</evidence>
<dbReference type="GO" id="GO:0008168">
    <property type="term" value="F:methyltransferase activity"/>
    <property type="evidence" value="ECO:0007669"/>
    <property type="project" value="UniProtKB-KW"/>
</dbReference>
<dbReference type="InterPro" id="IPR007318">
    <property type="entry name" value="Phopholipid_MeTrfase"/>
</dbReference>
<dbReference type="PANTHER" id="PTHR43847:SF1">
    <property type="entry name" value="BLL3993 PROTEIN"/>
    <property type="match status" value="1"/>
</dbReference>
<evidence type="ECO:0000256" key="5">
    <source>
        <dbReference type="SAM" id="Phobius"/>
    </source>
</evidence>
<dbReference type="AlphaFoldDB" id="A0A7W8J660"/>
<keyword evidence="3 5" id="KW-1133">Transmembrane helix</keyword>
<keyword evidence="2 5" id="KW-0812">Transmembrane</keyword>
<evidence type="ECO:0000256" key="3">
    <source>
        <dbReference type="ARBA" id="ARBA00022989"/>
    </source>
</evidence>
<comment type="caution">
    <text evidence="6">The sequence shown here is derived from an EMBL/GenBank/DDBJ whole genome shotgun (WGS) entry which is preliminary data.</text>
</comment>
<proteinExistence type="predicted"/>
<dbReference type="PANTHER" id="PTHR43847">
    <property type="entry name" value="BLL3993 PROTEIN"/>
    <property type="match status" value="1"/>
</dbReference>